<comment type="caution">
    <text evidence="1">The sequence shown here is derived from an EMBL/GenBank/DDBJ whole genome shotgun (WGS) entry which is preliminary data.</text>
</comment>
<keyword evidence="2" id="KW-1185">Reference proteome</keyword>
<dbReference type="EMBL" id="VIKS01000013">
    <property type="protein sequence ID" value="TQV85003.1"/>
    <property type="molecule type" value="Genomic_DNA"/>
</dbReference>
<proteinExistence type="predicted"/>
<dbReference type="OrthoDB" id="5918553at2"/>
<reference evidence="1 2" key="1">
    <citation type="submission" date="2019-07" db="EMBL/GenBank/DDBJ databases">
        <title>Draft genome for Aliikangiella sp. M105.</title>
        <authorList>
            <person name="Wang G."/>
        </authorList>
    </citation>
    <scope>NUCLEOTIDE SEQUENCE [LARGE SCALE GENOMIC DNA]</scope>
    <source>
        <strain evidence="1 2">M105</strain>
    </source>
</reference>
<protein>
    <submittedName>
        <fullName evidence="1">Uncharacterized protein</fullName>
    </submittedName>
</protein>
<name>A0A545U6H1_9GAMM</name>
<evidence type="ECO:0000313" key="2">
    <source>
        <dbReference type="Proteomes" id="UP000315439"/>
    </source>
</evidence>
<dbReference type="AlphaFoldDB" id="A0A545U6H1"/>
<accession>A0A545U6H1</accession>
<sequence length="66" mass="7868">MRQRERQLDHHWKAIGQYEYRLQEEQSSDAETGHLMETMHVLDINGKSFIQQVSFKGPDTAVPRRR</sequence>
<gene>
    <name evidence="1" type="ORF">FLL46_21680</name>
</gene>
<dbReference type="RefSeq" id="WP_142933644.1">
    <property type="nucleotide sequence ID" value="NZ_ML660169.1"/>
</dbReference>
<organism evidence="1 2">
    <name type="scientific">Aliikangiella coralliicola</name>
    <dbReference type="NCBI Taxonomy" id="2592383"/>
    <lineage>
        <taxon>Bacteria</taxon>
        <taxon>Pseudomonadati</taxon>
        <taxon>Pseudomonadota</taxon>
        <taxon>Gammaproteobacteria</taxon>
        <taxon>Oceanospirillales</taxon>
        <taxon>Pleioneaceae</taxon>
        <taxon>Aliikangiella</taxon>
    </lineage>
</organism>
<dbReference type="Proteomes" id="UP000315439">
    <property type="component" value="Unassembled WGS sequence"/>
</dbReference>
<evidence type="ECO:0000313" key="1">
    <source>
        <dbReference type="EMBL" id="TQV85003.1"/>
    </source>
</evidence>